<dbReference type="SUPFAM" id="SSF103473">
    <property type="entry name" value="MFS general substrate transporter"/>
    <property type="match status" value="1"/>
</dbReference>
<feature type="transmembrane region" description="Helical" evidence="5">
    <location>
        <begin position="491"/>
        <end position="510"/>
    </location>
</feature>
<dbReference type="InterPro" id="IPR020846">
    <property type="entry name" value="MFS_dom"/>
</dbReference>
<feature type="transmembrane region" description="Helical" evidence="5">
    <location>
        <begin position="29"/>
        <end position="48"/>
    </location>
</feature>
<dbReference type="GO" id="GO:0005886">
    <property type="term" value="C:plasma membrane"/>
    <property type="evidence" value="ECO:0007669"/>
    <property type="project" value="UniProtKB-SubCell"/>
</dbReference>
<dbReference type="Gene3D" id="1.20.1720.10">
    <property type="entry name" value="Multidrug resistance protein D"/>
    <property type="match status" value="1"/>
</dbReference>
<keyword evidence="2 5" id="KW-0812">Transmembrane</keyword>
<feature type="transmembrane region" description="Helical" evidence="5">
    <location>
        <begin position="68"/>
        <end position="88"/>
    </location>
</feature>
<keyword evidence="3 5" id="KW-1133">Transmembrane helix</keyword>
<dbReference type="Gene3D" id="1.20.1250.20">
    <property type="entry name" value="MFS general substrate transporter like domains"/>
    <property type="match status" value="1"/>
</dbReference>
<feature type="transmembrane region" description="Helical" evidence="5">
    <location>
        <begin position="286"/>
        <end position="307"/>
    </location>
</feature>
<proteinExistence type="predicted"/>
<evidence type="ECO:0000259" key="6">
    <source>
        <dbReference type="PROSITE" id="PS50850"/>
    </source>
</evidence>
<evidence type="ECO:0000256" key="1">
    <source>
        <dbReference type="ARBA" id="ARBA00004651"/>
    </source>
</evidence>
<feature type="transmembrane region" description="Helical" evidence="5">
    <location>
        <begin position="157"/>
        <end position="179"/>
    </location>
</feature>
<sequence length="536" mass="56037">MTGAVVKDIRRSDHSVDSFTRGSRARRGWTLFIACAGVSLVIASMVALNTALSEIATATAATQTQLTWIVDSYTLLLACLLLPAGAIGDRYGRRSALLVGVAIFSIASAAPLVFDSPLQIITARGLAGAGAAFIMPATLSLLTVAYPPEARTKAVGIWAGVAGSGGLFGLLGAGLLVEFWDWRSIFWTLAIGGVVVFVLTLTIAESRDAEAPRLDVPGAVTIAAAVAVFVFGILQAPAHGWGDPRVIGYLVGGAMLAAVFGFIELRRRQPLLDIRLFADPHFGTGAATITMVFLATFALFFLVVQYLQQVKGYSALTAALALSPMAIPLLTLSLLSSWYLPRLGLRLVVFTSMVLVSVGFLCMCTLDADSSYLHVCWPLMVISAGFGLCTAPTTSAIMSAAPDQKQGVASAVNDATREVGGALGIALAGSILAGSYSHRIASALGDFPPPVRDLASDSLTKALAVANNIGPQGVTLAERSKDMFVEATNSSYAVMAAIVAVAACTIPLFAPGRDGQQLAAVRRLRSREARTLDRTT</sequence>
<dbReference type="CDD" id="cd17321">
    <property type="entry name" value="MFS_MMR_MDR_like"/>
    <property type="match status" value="1"/>
</dbReference>
<dbReference type="EMBL" id="LZLQ01000111">
    <property type="protein sequence ID" value="OBK13692.1"/>
    <property type="molecule type" value="Genomic_DNA"/>
</dbReference>
<feature type="domain" description="Major facilitator superfamily (MFS) profile" evidence="6">
    <location>
        <begin position="30"/>
        <end position="514"/>
    </location>
</feature>
<dbReference type="PANTHER" id="PTHR42718">
    <property type="entry name" value="MAJOR FACILITATOR SUPERFAMILY MULTIDRUG TRANSPORTER MFSC"/>
    <property type="match status" value="1"/>
</dbReference>
<evidence type="ECO:0000256" key="3">
    <source>
        <dbReference type="ARBA" id="ARBA00022989"/>
    </source>
</evidence>
<dbReference type="Proteomes" id="UP000093629">
    <property type="component" value="Unassembled WGS sequence"/>
</dbReference>
<dbReference type="GO" id="GO:0022857">
    <property type="term" value="F:transmembrane transporter activity"/>
    <property type="evidence" value="ECO:0007669"/>
    <property type="project" value="InterPro"/>
</dbReference>
<evidence type="ECO:0000256" key="4">
    <source>
        <dbReference type="ARBA" id="ARBA00023136"/>
    </source>
</evidence>
<comment type="subcellular location">
    <subcellularLocation>
        <location evidence="1">Cell membrane</location>
        <topology evidence="1">Multi-pass membrane protein</topology>
    </subcellularLocation>
</comment>
<dbReference type="PROSITE" id="PS50850">
    <property type="entry name" value="MFS"/>
    <property type="match status" value="1"/>
</dbReference>
<keyword evidence="4 5" id="KW-0472">Membrane</keyword>
<gene>
    <name evidence="7" type="ORF">A5636_01665</name>
</gene>
<evidence type="ECO:0000256" key="5">
    <source>
        <dbReference type="SAM" id="Phobius"/>
    </source>
</evidence>
<reference evidence="7 8" key="1">
    <citation type="submission" date="2016-06" db="EMBL/GenBank/DDBJ databases">
        <authorList>
            <person name="Kjaerup R.B."/>
            <person name="Dalgaard T.S."/>
            <person name="Juul-Madsen H.R."/>
        </authorList>
    </citation>
    <scope>NUCLEOTIDE SEQUENCE [LARGE SCALE GENOMIC DNA]</scope>
    <source>
        <strain evidence="7 8">1245139.5</strain>
    </source>
</reference>
<feature type="transmembrane region" description="Helical" evidence="5">
    <location>
        <begin position="216"/>
        <end position="234"/>
    </location>
</feature>
<feature type="transmembrane region" description="Helical" evidence="5">
    <location>
        <begin position="95"/>
        <end position="114"/>
    </location>
</feature>
<organism evidence="7 8">
    <name type="scientific">Mycobacterium asiaticum</name>
    <dbReference type="NCBI Taxonomy" id="1790"/>
    <lineage>
        <taxon>Bacteria</taxon>
        <taxon>Bacillati</taxon>
        <taxon>Actinomycetota</taxon>
        <taxon>Actinomycetes</taxon>
        <taxon>Mycobacteriales</taxon>
        <taxon>Mycobacteriaceae</taxon>
        <taxon>Mycobacterium</taxon>
    </lineage>
</organism>
<evidence type="ECO:0000313" key="7">
    <source>
        <dbReference type="EMBL" id="OBK13692.1"/>
    </source>
</evidence>
<feature type="transmembrane region" description="Helical" evidence="5">
    <location>
        <begin position="185"/>
        <end position="204"/>
    </location>
</feature>
<dbReference type="Pfam" id="PF07690">
    <property type="entry name" value="MFS_1"/>
    <property type="match status" value="1"/>
</dbReference>
<feature type="transmembrane region" description="Helical" evidence="5">
    <location>
        <begin position="313"/>
        <end position="335"/>
    </location>
</feature>
<protein>
    <submittedName>
        <fullName evidence="7">MFS transporter</fullName>
    </submittedName>
</protein>
<accession>A0A1A3MZX9</accession>
<dbReference type="AlphaFoldDB" id="A0A1A3MZX9"/>
<evidence type="ECO:0000313" key="8">
    <source>
        <dbReference type="Proteomes" id="UP000093629"/>
    </source>
</evidence>
<dbReference type="InterPro" id="IPR011701">
    <property type="entry name" value="MFS"/>
</dbReference>
<feature type="transmembrane region" description="Helical" evidence="5">
    <location>
        <begin position="347"/>
        <end position="366"/>
    </location>
</feature>
<feature type="transmembrane region" description="Helical" evidence="5">
    <location>
        <begin position="372"/>
        <end position="391"/>
    </location>
</feature>
<dbReference type="PANTHER" id="PTHR42718:SF42">
    <property type="entry name" value="EXPORT PROTEIN"/>
    <property type="match status" value="1"/>
</dbReference>
<feature type="transmembrane region" description="Helical" evidence="5">
    <location>
        <begin position="246"/>
        <end position="265"/>
    </location>
</feature>
<keyword evidence="8" id="KW-1185">Reference proteome</keyword>
<evidence type="ECO:0000256" key="2">
    <source>
        <dbReference type="ARBA" id="ARBA00022692"/>
    </source>
</evidence>
<name>A0A1A3MZX9_MYCAS</name>
<comment type="caution">
    <text evidence="7">The sequence shown here is derived from an EMBL/GenBank/DDBJ whole genome shotgun (WGS) entry which is preliminary data.</text>
</comment>
<feature type="transmembrane region" description="Helical" evidence="5">
    <location>
        <begin position="126"/>
        <end position="145"/>
    </location>
</feature>
<dbReference type="InterPro" id="IPR036259">
    <property type="entry name" value="MFS_trans_sf"/>
</dbReference>